<gene>
    <name evidence="2" type="primary">F26E4.3_3</name>
    <name evidence="2" type="ORF">E2C01_087109</name>
</gene>
<evidence type="ECO:0000313" key="3">
    <source>
        <dbReference type="Proteomes" id="UP000324222"/>
    </source>
</evidence>
<reference evidence="2 3" key="1">
    <citation type="submission" date="2019-05" db="EMBL/GenBank/DDBJ databases">
        <title>Another draft genome of Portunus trituberculatus and its Hox gene families provides insights of decapod evolution.</title>
        <authorList>
            <person name="Jeong J.-H."/>
            <person name="Song I."/>
            <person name="Kim S."/>
            <person name="Choi T."/>
            <person name="Kim D."/>
            <person name="Ryu S."/>
            <person name="Kim W."/>
        </authorList>
    </citation>
    <scope>NUCLEOTIDE SEQUENCE [LARGE SCALE GENOMIC DNA]</scope>
    <source>
        <tissue evidence="2">Muscle</tissue>
    </source>
</reference>
<proteinExistence type="predicted"/>
<accession>A0A5B7JB36</accession>
<feature type="region of interest" description="Disordered" evidence="1">
    <location>
        <begin position="82"/>
        <end position="112"/>
    </location>
</feature>
<name>A0A5B7JB36_PORTR</name>
<sequence>MCQNGRLDCEDDACLVDEEVVSQVNSNPRRYGWTATNYSEFWGRKAKEGMVLRTGTLNPEALHYFPKAAVVQWNHACFGVSKRTGSNPVHGPSAVDEDVPDPAATGPTPHPEAVRRAVQAGMARKDQQGARPGLVRRLLGFLYPGSRARQVS</sequence>
<dbReference type="AlphaFoldDB" id="A0A5B7JB36"/>
<evidence type="ECO:0000313" key="2">
    <source>
        <dbReference type="EMBL" id="MPC92039.1"/>
    </source>
</evidence>
<protein>
    <submittedName>
        <fullName evidence="2">Putative peptidase C1-like protein F26E4.3</fullName>
    </submittedName>
</protein>
<evidence type="ECO:0000256" key="1">
    <source>
        <dbReference type="SAM" id="MobiDB-lite"/>
    </source>
</evidence>
<organism evidence="2 3">
    <name type="scientific">Portunus trituberculatus</name>
    <name type="common">Swimming crab</name>
    <name type="synonym">Neptunus trituberculatus</name>
    <dbReference type="NCBI Taxonomy" id="210409"/>
    <lineage>
        <taxon>Eukaryota</taxon>
        <taxon>Metazoa</taxon>
        <taxon>Ecdysozoa</taxon>
        <taxon>Arthropoda</taxon>
        <taxon>Crustacea</taxon>
        <taxon>Multicrustacea</taxon>
        <taxon>Malacostraca</taxon>
        <taxon>Eumalacostraca</taxon>
        <taxon>Eucarida</taxon>
        <taxon>Decapoda</taxon>
        <taxon>Pleocyemata</taxon>
        <taxon>Brachyura</taxon>
        <taxon>Eubrachyura</taxon>
        <taxon>Portunoidea</taxon>
        <taxon>Portunidae</taxon>
        <taxon>Portuninae</taxon>
        <taxon>Portunus</taxon>
    </lineage>
</organism>
<comment type="caution">
    <text evidence="2">The sequence shown here is derived from an EMBL/GenBank/DDBJ whole genome shotgun (WGS) entry which is preliminary data.</text>
</comment>
<dbReference type="OrthoDB" id="3789175at2759"/>
<dbReference type="Proteomes" id="UP000324222">
    <property type="component" value="Unassembled WGS sequence"/>
</dbReference>
<keyword evidence="3" id="KW-1185">Reference proteome</keyword>
<dbReference type="EMBL" id="VSRR010089899">
    <property type="protein sequence ID" value="MPC92039.1"/>
    <property type="molecule type" value="Genomic_DNA"/>
</dbReference>